<gene>
    <name evidence="1" type="ORF">UT24_C0015G0047</name>
</gene>
<organism evidence="1 2">
    <name type="scientific">Candidatus Woesebacteria bacterium GW2011_GWB1_39_12</name>
    <dbReference type="NCBI Taxonomy" id="1618574"/>
    <lineage>
        <taxon>Bacteria</taxon>
        <taxon>Candidatus Woeseibacteriota</taxon>
    </lineage>
</organism>
<proteinExistence type="predicted"/>
<dbReference type="AlphaFoldDB" id="A0A0G0M7Y6"/>
<accession>A0A0G0M7Y6</accession>
<sequence length="135" mass="16041">MEWTFNGLTWRSRPEDFPALPLYSDYDRRLGYIVDSGGVRSYIKCLEEETDPGDLPLVVHRPFMQRLRKVVFPFVKHWCETALRRMRFIYWSSPHGNGTLFCRTERWKRPVGACQSMPIWKCKKILNQPSEGEEL</sequence>
<dbReference type="EMBL" id="LBWB01000015">
    <property type="protein sequence ID" value="KKR00239.1"/>
    <property type="molecule type" value="Genomic_DNA"/>
</dbReference>
<evidence type="ECO:0000313" key="1">
    <source>
        <dbReference type="EMBL" id="KKR00239.1"/>
    </source>
</evidence>
<dbReference type="STRING" id="1618574.UT24_C0015G0047"/>
<dbReference type="Proteomes" id="UP000033881">
    <property type="component" value="Unassembled WGS sequence"/>
</dbReference>
<protein>
    <submittedName>
        <fullName evidence="1">Uncharacterized protein</fullName>
    </submittedName>
</protein>
<reference evidence="1 2" key="1">
    <citation type="journal article" date="2015" name="Nature">
        <title>rRNA introns, odd ribosomes, and small enigmatic genomes across a large radiation of phyla.</title>
        <authorList>
            <person name="Brown C.T."/>
            <person name="Hug L.A."/>
            <person name="Thomas B.C."/>
            <person name="Sharon I."/>
            <person name="Castelle C.J."/>
            <person name="Singh A."/>
            <person name="Wilkins M.J."/>
            <person name="Williams K.H."/>
            <person name="Banfield J.F."/>
        </authorList>
    </citation>
    <scope>NUCLEOTIDE SEQUENCE [LARGE SCALE GENOMIC DNA]</scope>
</reference>
<evidence type="ECO:0000313" key="2">
    <source>
        <dbReference type="Proteomes" id="UP000033881"/>
    </source>
</evidence>
<comment type="caution">
    <text evidence="1">The sequence shown here is derived from an EMBL/GenBank/DDBJ whole genome shotgun (WGS) entry which is preliminary data.</text>
</comment>
<name>A0A0G0M7Y6_9BACT</name>